<protein>
    <submittedName>
        <fullName evidence="2">Uncharacterized protein</fullName>
    </submittedName>
</protein>
<dbReference type="EMBL" id="KQ242962">
    <property type="protein sequence ID" value="KNC76786.1"/>
    <property type="molecule type" value="Genomic_DNA"/>
</dbReference>
<evidence type="ECO:0000313" key="2">
    <source>
        <dbReference type="EMBL" id="KNC76786.1"/>
    </source>
</evidence>
<accession>A0A0L0FJX2</accession>
<dbReference type="RefSeq" id="XP_014150688.1">
    <property type="nucleotide sequence ID" value="XM_014295213.1"/>
</dbReference>
<name>A0A0L0FJX2_9EUKA</name>
<gene>
    <name evidence="2" type="ORF">SARC_10730</name>
</gene>
<evidence type="ECO:0000256" key="1">
    <source>
        <dbReference type="SAM" id="MobiDB-lite"/>
    </source>
</evidence>
<proteinExistence type="predicted"/>
<feature type="region of interest" description="Disordered" evidence="1">
    <location>
        <begin position="64"/>
        <end position="103"/>
    </location>
</feature>
<dbReference type="AlphaFoldDB" id="A0A0L0FJX2"/>
<evidence type="ECO:0000313" key="3">
    <source>
        <dbReference type="Proteomes" id="UP000054560"/>
    </source>
</evidence>
<keyword evidence="3" id="KW-1185">Reference proteome</keyword>
<reference evidence="2 3" key="1">
    <citation type="submission" date="2011-02" db="EMBL/GenBank/DDBJ databases">
        <title>The Genome Sequence of Sphaeroforma arctica JP610.</title>
        <authorList>
            <consortium name="The Broad Institute Genome Sequencing Platform"/>
            <person name="Russ C."/>
            <person name="Cuomo C."/>
            <person name="Young S.K."/>
            <person name="Zeng Q."/>
            <person name="Gargeya S."/>
            <person name="Alvarado L."/>
            <person name="Berlin A."/>
            <person name="Chapman S.B."/>
            <person name="Chen Z."/>
            <person name="Freedman E."/>
            <person name="Gellesch M."/>
            <person name="Goldberg J."/>
            <person name="Griggs A."/>
            <person name="Gujja S."/>
            <person name="Heilman E."/>
            <person name="Heiman D."/>
            <person name="Howarth C."/>
            <person name="Mehta T."/>
            <person name="Neiman D."/>
            <person name="Pearson M."/>
            <person name="Roberts A."/>
            <person name="Saif S."/>
            <person name="Shea T."/>
            <person name="Shenoy N."/>
            <person name="Sisk P."/>
            <person name="Stolte C."/>
            <person name="Sykes S."/>
            <person name="White J."/>
            <person name="Yandava C."/>
            <person name="Burger G."/>
            <person name="Gray M.W."/>
            <person name="Holland P.W.H."/>
            <person name="King N."/>
            <person name="Lang F.B.F."/>
            <person name="Roger A.J."/>
            <person name="Ruiz-Trillo I."/>
            <person name="Haas B."/>
            <person name="Nusbaum C."/>
            <person name="Birren B."/>
        </authorList>
    </citation>
    <scope>NUCLEOTIDE SEQUENCE [LARGE SCALE GENOMIC DNA]</scope>
    <source>
        <strain evidence="2 3">JP610</strain>
    </source>
</reference>
<dbReference type="GeneID" id="25911234"/>
<sequence length="296" mass="33637">MENQLVWWMQAVSPFSLDELEIASHLAKGILSIPALLVHGTTDAIVPYTEGVSNYDSLYHSRHPHTNNTPPIDGPTHHNDSHIPWTRSQERAGHLSTSAQQRRLVERDGPVMDVDARSRAIDRGKRVLSMTRAQLQRALVDVEGARVNRRRGVDLDGSHGIERGGVEVRGRGADKWQRAQRARASIGIENLRVDRKRDGDVQRIGYHGNDNKGVREGEVIPRSMGHTINRRRNELKGTHAHDRARIRREDSRSAEVGLKGSKQLRLLFWTHVYGHVRAYLDSEYQITLVRFMEAFV</sequence>
<organism evidence="2 3">
    <name type="scientific">Sphaeroforma arctica JP610</name>
    <dbReference type="NCBI Taxonomy" id="667725"/>
    <lineage>
        <taxon>Eukaryota</taxon>
        <taxon>Ichthyosporea</taxon>
        <taxon>Ichthyophonida</taxon>
        <taxon>Sphaeroforma</taxon>
    </lineage>
</organism>
<dbReference type="Proteomes" id="UP000054560">
    <property type="component" value="Unassembled WGS sequence"/>
</dbReference>